<feature type="compositionally biased region" description="Polar residues" evidence="11">
    <location>
        <begin position="309"/>
        <end position="330"/>
    </location>
</feature>
<name>A0A7N4NTM2_SARHA</name>
<dbReference type="GeneID" id="100913258"/>
<reference evidence="14 15" key="1">
    <citation type="journal article" date="2011" name="Proc. Natl. Acad. Sci. U.S.A.">
        <title>Genetic diversity and population structure of the endangered marsupial Sarcophilus harrisii (Tasmanian devil).</title>
        <authorList>
            <person name="Miller W."/>
            <person name="Hayes V.M."/>
            <person name="Ratan A."/>
            <person name="Petersen D.C."/>
            <person name="Wittekindt N.E."/>
            <person name="Miller J."/>
            <person name="Walenz B."/>
            <person name="Knight J."/>
            <person name="Qi J."/>
            <person name="Zhao F."/>
            <person name="Wang Q."/>
            <person name="Bedoya-Reina O.C."/>
            <person name="Katiyar N."/>
            <person name="Tomsho L.P."/>
            <person name="Kasson L.M."/>
            <person name="Hardie R.A."/>
            <person name="Woodbridge P."/>
            <person name="Tindall E.A."/>
            <person name="Bertelsen M.F."/>
            <person name="Dixon D."/>
            <person name="Pyecroft S."/>
            <person name="Helgen K.M."/>
            <person name="Lesk A.M."/>
            <person name="Pringle T.H."/>
            <person name="Patterson N."/>
            <person name="Zhang Y."/>
            <person name="Kreiss A."/>
            <person name="Woods G.M."/>
            <person name="Jones M.E."/>
            <person name="Schuster S.C."/>
        </authorList>
    </citation>
    <scope>NUCLEOTIDE SEQUENCE [LARGE SCALE GENOMIC DNA]</scope>
</reference>
<proteinExistence type="inferred from homology"/>
<feature type="domain" description="Tudor" evidence="12">
    <location>
        <begin position="733"/>
        <end position="792"/>
    </location>
</feature>
<evidence type="ECO:0000256" key="10">
    <source>
        <dbReference type="ARBA" id="ARBA00025363"/>
    </source>
</evidence>
<dbReference type="CDD" id="cd09976">
    <property type="entry name" value="LOTUS_3_TDRD5"/>
    <property type="match status" value="1"/>
</dbReference>
<comment type="subcellular location">
    <subcellularLocation>
        <location evidence="1">Cytoplasm</location>
    </subcellularLocation>
</comment>
<evidence type="ECO:0000259" key="12">
    <source>
        <dbReference type="PROSITE" id="PS50304"/>
    </source>
</evidence>
<keyword evidence="7" id="KW-0677">Repeat</keyword>
<dbReference type="CDD" id="cd20419">
    <property type="entry name" value="Tudor_TDRD5"/>
    <property type="match status" value="1"/>
</dbReference>
<keyword evidence="4" id="KW-0217">Developmental protein</keyword>
<evidence type="ECO:0000256" key="8">
    <source>
        <dbReference type="ARBA" id="ARBA00022782"/>
    </source>
</evidence>
<dbReference type="InterPro" id="IPR002999">
    <property type="entry name" value="Tudor"/>
</dbReference>
<dbReference type="Gene3D" id="3.30.420.610">
    <property type="entry name" value="LOTUS domain-like"/>
    <property type="match status" value="3"/>
</dbReference>
<keyword evidence="15" id="KW-1185">Reference proteome</keyword>
<dbReference type="CTD" id="163589"/>
<reference evidence="14" key="2">
    <citation type="submission" date="2025-08" db="UniProtKB">
        <authorList>
            <consortium name="Ensembl"/>
        </authorList>
    </citation>
    <scope>IDENTIFICATION</scope>
</reference>
<keyword evidence="6" id="KW-0597">Phosphoprotein</keyword>
<dbReference type="GO" id="GO:0033391">
    <property type="term" value="C:chromatoid body"/>
    <property type="evidence" value="ECO:0007669"/>
    <property type="project" value="Ensembl"/>
</dbReference>
<keyword evidence="8" id="KW-0221">Differentiation</keyword>
<dbReference type="SMART" id="SM00333">
    <property type="entry name" value="TUDOR"/>
    <property type="match status" value="1"/>
</dbReference>
<gene>
    <name evidence="14" type="primary">TDRD5</name>
</gene>
<dbReference type="InterPro" id="IPR025605">
    <property type="entry name" value="OST-HTH/LOTUS_dom"/>
</dbReference>
<dbReference type="Pfam" id="PF12872">
    <property type="entry name" value="OST-HTH"/>
    <property type="match status" value="3"/>
</dbReference>
<sequence length="1278" mass="141631">MCHRCSGSDLALLSAALRCPCRRPPLPRPPPPPLPLRLRTALWPRPQEPTVAGPGRGPGVPRARGWAPIPGTAAAAAARPAPRSRPAAPKAAARAAAGANARGPGRRGRGRTATPPLPALSCGLAAPQLSRGPRRPRAASRQGPGVPRPGRQDGRAPLRRRKAPPSQLALLPAAPRAQDSGQREKPVAAAAVGGERGELSSSGGPVAQLGGVGSMSDQERIQECLRKEIRSLLISTKDGLTPQQLEREYLSMVGNHLPLRILGYRSTMELVLDMPDVVSVCPCGDGTVILKAIPDETTKGIASLVAKQRSSNKLRNSTQKGRANVGSSSGSRRRLPYRGRIPPILPAVVKSELKDLLAFSPILLSDFEKAFAKRFGRSFQYMQYGFLSMFEVLSAASDIIAVEQTRAGSLLTLKRNLPSEQKRGLPAGKTPQVGTKQPKSSMPTPIVRTYLPEPASATETLKQPHPVKTTELNGMETSCLDQSEKLNQLENTFKSVIAQIGPGGTINSELKKKIKFVASKFPQGLLISKLLGEFEAVFKEPLSPKRLGFLNVAELVGSLSDILHVEFREGEQDLLVFDAEMKHLTTDKKIEDQASMSSPPRNSLSSPDIKDTSWNYSVEKHRDIEEKVCKKFNLITKPVPLHMGMKQSQLNLEMSGYEIPPDAVQNRKLCSLPPLDSSTLVGVFVEYIISPSQFYIRIYSRDSSELLEDMMIEMRRCYSNQLVSDRYIMPESFIQPGHLCCVRISEDKWWYRVIIHRVLGKQEVEVFYPDFGNLGTVQKSSLRFLKCCYIKLPAQAIPCSLAWVRPIEEHWTPQAILQFQKLCGLKPLVGVVDEYVDGVLNLFLCDTSSNEDIYFHHVLRAEGHAIVCRENVPSKGFRELNPLALYTKCSPRPEEPGLTELGLPSHQHYFNEDREITSPENELIPLRGAGDRTSISYLEPEAEMLFLGSDIGSPEAQDEDCQESQELEYPIEMPYLESVSIGDDVWDENWLPLQSDREKRNGNAALLFTSGRKQCQPCQESLQKEWCSAAEELWNAAWQHSESENDMKIELKTSEFQEQDAQETITDIAKSHKDNDLWMGKDRTKMANRELIPKISKEIIKQRLAALDEFKTPGRNKLHSQQLNLEDSSDSSTLSKSLEDFYISLIHSQQSAELNHSEPGRVQTLPKQIQLSTAALTCNLLPTVVDSQEKHTGLKEIAPENMKNEDFSGNHALTMFKDSTCAQGSMEQISFILSPEHSVSQKLFIPRSTATAALGAAARLAMSSSLLHWYPRLRRMEA</sequence>
<feature type="region of interest" description="Disordered" evidence="11">
    <location>
        <begin position="418"/>
        <end position="445"/>
    </location>
</feature>
<dbReference type="GO" id="GO:0071546">
    <property type="term" value="C:pi-body"/>
    <property type="evidence" value="ECO:0007669"/>
    <property type="project" value="Ensembl"/>
</dbReference>
<evidence type="ECO:0000256" key="11">
    <source>
        <dbReference type="SAM" id="MobiDB-lite"/>
    </source>
</evidence>
<dbReference type="Gene3D" id="2.30.30.140">
    <property type="match status" value="1"/>
</dbReference>
<reference evidence="14" key="3">
    <citation type="submission" date="2025-09" db="UniProtKB">
        <authorList>
            <consortium name="Ensembl"/>
        </authorList>
    </citation>
    <scope>IDENTIFICATION</scope>
</reference>
<feature type="domain" description="HTH OST-type" evidence="13">
    <location>
        <begin position="341"/>
        <end position="416"/>
    </location>
</feature>
<evidence type="ECO:0000256" key="7">
    <source>
        <dbReference type="ARBA" id="ARBA00022737"/>
    </source>
</evidence>
<feature type="compositionally biased region" description="Low complexity" evidence="11">
    <location>
        <begin position="164"/>
        <end position="175"/>
    </location>
</feature>
<dbReference type="Ensembl" id="ENSSHAT00000050347.1">
    <property type="protein sequence ID" value="ENSSHAP00000027832.1"/>
    <property type="gene ID" value="ENSSHAG00000001552.2"/>
</dbReference>
<evidence type="ECO:0000256" key="6">
    <source>
        <dbReference type="ARBA" id="ARBA00022553"/>
    </source>
</evidence>
<dbReference type="Proteomes" id="UP000007648">
    <property type="component" value="Unassembled WGS sequence"/>
</dbReference>
<accession>A0A7N4NTM2</accession>
<comment type="similarity">
    <text evidence="2">Belongs to the TDRD5 family.</text>
</comment>
<keyword evidence="5" id="KW-0963">Cytoplasm</keyword>
<dbReference type="PROSITE" id="PS50304">
    <property type="entry name" value="TUDOR"/>
    <property type="match status" value="1"/>
</dbReference>
<dbReference type="SUPFAM" id="SSF63748">
    <property type="entry name" value="Tudor/PWWP/MBT"/>
    <property type="match status" value="1"/>
</dbReference>
<evidence type="ECO:0000313" key="15">
    <source>
        <dbReference type="Proteomes" id="UP000007648"/>
    </source>
</evidence>
<feature type="region of interest" description="Disordered" evidence="11">
    <location>
        <begin position="588"/>
        <end position="609"/>
    </location>
</feature>
<evidence type="ECO:0000256" key="9">
    <source>
        <dbReference type="ARBA" id="ARBA00022871"/>
    </source>
</evidence>
<evidence type="ECO:0000313" key="14">
    <source>
        <dbReference type="Ensembl" id="ENSSHAP00000027832.1"/>
    </source>
</evidence>
<feature type="compositionally biased region" description="Low complexity" evidence="11">
    <location>
        <begin position="36"/>
        <end position="45"/>
    </location>
</feature>
<feature type="region of interest" description="Disordered" evidence="11">
    <location>
        <begin position="309"/>
        <end position="333"/>
    </location>
</feature>
<dbReference type="FunCoup" id="A0A7N4NTM2">
    <property type="interactions" value="21"/>
</dbReference>
<dbReference type="GO" id="GO:0141196">
    <property type="term" value="P:transposable element silencing by piRNA-mediated DNA methylation"/>
    <property type="evidence" value="ECO:0007669"/>
    <property type="project" value="Ensembl"/>
</dbReference>
<dbReference type="FunFam" id="3.30.420.610:FF:000005">
    <property type="entry name" value="Tudor domain-containing protein 5"/>
    <property type="match status" value="1"/>
</dbReference>
<dbReference type="Pfam" id="PF00567">
    <property type="entry name" value="TUDOR"/>
    <property type="match status" value="1"/>
</dbReference>
<organism evidence="14 15">
    <name type="scientific">Sarcophilus harrisii</name>
    <name type="common">Tasmanian devil</name>
    <name type="synonym">Sarcophilus laniarius</name>
    <dbReference type="NCBI Taxonomy" id="9305"/>
    <lineage>
        <taxon>Eukaryota</taxon>
        <taxon>Metazoa</taxon>
        <taxon>Chordata</taxon>
        <taxon>Craniata</taxon>
        <taxon>Vertebrata</taxon>
        <taxon>Euteleostomi</taxon>
        <taxon>Mammalia</taxon>
        <taxon>Metatheria</taxon>
        <taxon>Dasyuromorphia</taxon>
        <taxon>Dasyuridae</taxon>
        <taxon>Sarcophilus</taxon>
    </lineage>
</organism>
<dbReference type="PANTHER" id="PTHR22948:SF19">
    <property type="entry name" value="TUDOR DOMAIN-CONTAINING PROTEIN 5"/>
    <property type="match status" value="1"/>
</dbReference>
<dbReference type="GeneTree" id="ENSGT00940000159902"/>
<evidence type="ECO:0000256" key="5">
    <source>
        <dbReference type="ARBA" id="ARBA00022490"/>
    </source>
</evidence>
<evidence type="ECO:0000256" key="2">
    <source>
        <dbReference type="ARBA" id="ARBA00010384"/>
    </source>
</evidence>
<dbReference type="InterPro" id="IPR037982">
    <property type="entry name" value="TDRD5_LOTUS_2"/>
</dbReference>
<dbReference type="InterPro" id="IPR035437">
    <property type="entry name" value="SNase_OB-fold_sf"/>
</dbReference>
<dbReference type="AlphaFoldDB" id="A0A7N4NTM2"/>
<dbReference type="RefSeq" id="XP_031792825.1">
    <property type="nucleotide sequence ID" value="XM_031936965.1"/>
</dbReference>
<feature type="compositionally biased region" description="Low complexity" evidence="11">
    <location>
        <begin position="187"/>
        <end position="204"/>
    </location>
</feature>
<dbReference type="FunFam" id="3.30.420.610:FF:000011">
    <property type="entry name" value="tudor domain-containing protein 5 isoform X3"/>
    <property type="match status" value="1"/>
</dbReference>
<comment type="function">
    <text evidence="10">Required during spermiogenesis to participate in the repression transposable elements and prevent their mobilization, which is essential for the germline integrity. Probably acts via the piRNA metabolic process, which mediates the repression of transposable elements during meiosis by forming complexes composed of piRNAs and Piwi proteins and govern the methylation and subsequent repression of transposons. Required for chromatoid body (CB) assembly.</text>
</comment>
<dbReference type="FunFam" id="3.30.420.610:FF:000007">
    <property type="entry name" value="Tudor domain-containing protein 5"/>
    <property type="match status" value="1"/>
</dbReference>
<feature type="compositionally biased region" description="Low complexity" evidence="11">
    <location>
        <begin position="59"/>
        <end position="103"/>
    </location>
</feature>
<feature type="region of interest" description="Disordered" evidence="11">
    <location>
        <begin position="20"/>
        <end position="214"/>
    </location>
</feature>
<evidence type="ECO:0000256" key="4">
    <source>
        <dbReference type="ARBA" id="ARBA00022473"/>
    </source>
</evidence>
<dbReference type="PANTHER" id="PTHR22948">
    <property type="entry name" value="TUDOR DOMAIN CONTAINING PROTEIN"/>
    <property type="match status" value="1"/>
</dbReference>
<dbReference type="CDD" id="cd09975">
    <property type="entry name" value="LOTUS_2_TDRD5"/>
    <property type="match status" value="1"/>
</dbReference>
<keyword evidence="9" id="KW-0744">Spermatogenesis</keyword>
<evidence type="ECO:0000256" key="3">
    <source>
        <dbReference type="ARBA" id="ARBA00013420"/>
    </source>
</evidence>
<dbReference type="InParanoid" id="A0A7N4NTM2"/>
<dbReference type="PROSITE" id="PS51644">
    <property type="entry name" value="HTH_OST"/>
    <property type="match status" value="3"/>
</dbReference>
<dbReference type="CDD" id="cd09985">
    <property type="entry name" value="LOTUS_1_TDRD5"/>
    <property type="match status" value="1"/>
</dbReference>
<dbReference type="Gene3D" id="2.40.50.90">
    <property type="match status" value="1"/>
</dbReference>
<feature type="compositionally biased region" description="Pro residues" evidence="11">
    <location>
        <begin position="22"/>
        <end position="35"/>
    </location>
</feature>
<dbReference type="GO" id="GO:0030719">
    <property type="term" value="P:P granule organization"/>
    <property type="evidence" value="ECO:0007669"/>
    <property type="project" value="Ensembl"/>
</dbReference>
<feature type="domain" description="HTH OST-type" evidence="13">
    <location>
        <begin position="221"/>
        <end position="294"/>
    </location>
</feature>
<feature type="compositionally biased region" description="Low complexity" evidence="11">
    <location>
        <begin position="595"/>
        <end position="607"/>
    </location>
</feature>
<dbReference type="FunFam" id="2.30.30.140:FF:000051">
    <property type="entry name" value="Tudor domain-containing protein 5"/>
    <property type="match status" value="1"/>
</dbReference>
<evidence type="ECO:0000256" key="1">
    <source>
        <dbReference type="ARBA" id="ARBA00004496"/>
    </source>
</evidence>
<dbReference type="InterPro" id="IPR041966">
    <property type="entry name" value="LOTUS-like"/>
</dbReference>
<evidence type="ECO:0000259" key="13">
    <source>
        <dbReference type="PROSITE" id="PS51644"/>
    </source>
</evidence>
<dbReference type="GO" id="GO:0045202">
    <property type="term" value="C:synapse"/>
    <property type="evidence" value="ECO:0007669"/>
    <property type="project" value="Ensembl"/>
</dbReference>
<feature type="domain" description="HTH OST-type" evidence="13">
    <location>
        <begin position="506"/>
        <end position="580"/>
    </location>
</feature>
<protein>
    <recommendedName>
        <fullName evidence="3">Tudor domain-containing protein 5</fullName>
    </recommendedName>
</protein>
<dbReference type="InterPro" id="IPR050621">
    <property type="entry name" value="Tudor_domain_containing"/>
</dbReference>
<dbReference type="GO" id="GO:0007286">
    <property type="term" value="P:spermatid development"/>
    <property type="evidence" value="ECO:0007669"/>
    <property type="project" value="Ensembl"/>
</dbReference>
<feature type="compositionally biased region" description="Polar residues" evidence="11">
    <location>
        <begin position="432"/>
        <end position="443"/>
    </location>
</feature>